<comment type="caution">
    <text evidence="1">The sequence shown here is derived from an EMBL/GenBank/DDBJ whole genome shotgun (WGS) entry which is preliminary data.</text>
</comment>
<protein>
    <submittedName>
        <fullName evidence="1">Uncharacterized protein</fullName>
    </submittedName>
</protein>
<dbReference type="Proteomes" id="UP000033865">
    <property type="component" value="Unassembled WGS sequence"/>
</dbReference>
<name>A0A0G1XWU7_9BACT</name>
<reference evidence="1 2" key="1">
    <citation type="journal article" date="2015" name="Nature">
        <title>rRNA introns, odd ribosomes, and small enigmatic genomes across a large radiation of phyla.</title>
        <authorList>
            <person name="Brown C.T."/>
            <person name="Hug L.A."/>
            <person name="Thomas B.C."/>
            <person name="Sharon I."/>
            <person name="Castelle C.J."/>
            <person name="Singh A."/>
            <person name="Wilkins M.J."/>
            <person name="Williams K.H."/>
            <person name="Banfield J.F."/>
        </authorList>
    </citation>
    <scope>NUCLEOTIDE SEQUENCE [LARGE SCALE GENOMIC DNA]</scope>
</reference>
<gene>
    <name evidence="1" type="ORF">UY82_C0038G0009</name>
</gene>
<dbReference type="AlphaFoldDB" id="A0A0G1XWU7"/>
<accession>A0A0G1XWU7</accession>
<organism evidence="1 2">
    <name type="scientific">Candidatus Uhrbacteria bacterium GW2011_GWC2_53_7</name>
    <dbReference type="NCBI Taxonomy" id="1618986"/>
    <lineage>
        <taxon>Bacteria</taxon>
        <taxon>Candidatus Uhriibacteriota</taxon>
    </lineage>
</organism>
<evidence type="ECO:0000313" key="1">
    <source>
        <dbReference type="EMBL" id="KKW35461.1"/>
    </source>
</evidence>
<dbReference type="EMBL" id="LCRN01000038">
    <property type="protein sequence ID" value="KKW35461.1"/>
    <property type="molecule type" value="Genomic_DNA"/>
</dbReference>
<sequence>MNTSSKIIDSIRIRTSAWNRFMQASQNLLDSTEEILEEADAYKPEFLSGLRKSVEEHRAGKSKRVTSLLKLR</sequence>
<evidence type="ECO:0000313" key="2">
    <source>
        <dbReference type="Proteomes" id="UP000033865"/>
    </source>
</evidence>
<proteinExistence type="predicted"/>